<dbReference type="AlphaFoldDB" id="A0AA46WRV4"/>
<reference evidence="2 3" key="1">
    <citation type="journal article" date="2021" name="Front. Microbiol.">
        <title>Bacterial Transformation of Aromatic Monomers in Softwood Black Liquor.</title>
        <authorList>
            <person name="Navas L.E."/>
            <person name="Dexter G."/>
            <person name="Liu J."/>
            <person name="Levy-Booth D."/>
            <person name="Cho M."/>
            <person name="Jang S.K."/>
            <person name="Mansfield S.D."/>
            <person name="Renneckar S."/>
            <person name="Mohn W.W."/>
            <person name="Eltis L.D."/>
        </authorList>
    </citation>
    <scope>NUCLEOTIDE SEQUENCE [LARGE SCALE GENOMIC DNA]</scope>
    <source>
        <strain evidence="2 3">GD02</strain>
    </source>
</reference>
<evidence type="ECO:0000313" key="3">
    <source>
        <dbReference type="Proteomes" id="UP001162740"/>
    </source>
</evidence>
<name>A0AA46WRV4_RHORH</name>
<gene>
    <name evidence="2" type="ORF">KUM34_013235</name>
</gene>
<dbReference type="EMBL" id="CP083974">
    <property type="protein sequence ID" value="UZF42897.1"/>
    <property type="molecule type" value="Genomic_DNA"/>
</dbReference>
<organism evidence="2 3">
    <name type="scientific">Rhodococcus rhodochrous</name>
    <dbReference type="NCBI Taxonomy" id="1829"/>
    <lineage>
        <taxon>Bacteria</taxon>
        <taxon>Bacillati</taxon>
        <taxon>Actinomycetota</taxon>
        <taxon>Actinomycetes</taxon>
        <taxon>Mycobacteriales</taxon>
        <taxon>Nocardiaceae</taxon>
        <taxon>Rhodococcus</taxon>
    </lineage>
</organism>
<protein>
    <submittedName>
        <fullName evidence="2">Uncharacterized protein</fullName>
    </submittedName>
</protein>
<dbReference type="Proteomes" id="UP001162740">
    <property type="component" value="Chromosome"/>
</dbReference>
<evidence type="ECO:0000256" key="1">
    <source>
        <dbReference type="SAM" id="SignalP"/>
    </source>
</evidence>
<proteinExistence type="predicted"/>
<dbReference type="RefSeq" id="WP_229580679.1">
    <property type="nucleotide sequence ID" value="NZ_CP083974.1"/>
</dbReference>
<keyword evidence="1" id="KW-0732">Signal</keyword>
<accession>A0AA46WRV4</accession>
<feature type="signal peptide" evidence="1">
    <location>
        <begin position="1"/>
        <end position="20"/>
    </location>
</feature>
<evidence type="ECO:0000313" key="2">
    <source>
        <dbReference type="EMBL" id="UZF42897.1"/>
    </source>
</evidence>
<sequence>MLLSVVAAALLLGVFASGCASMRGGVEGDFGRAAQQIGSAAVSAQLSLQVFADGRNTTAATDTALSDMLEEVDQAVSATADREVDTPDQGTLRAEVLQAANTVTGQIIRGRDIVAGVGEQTELTAVAAELGRAGTELLDLGDRLEAAG</sequence>
<feature type="chain" id="PRO_5041306239" evidence="1">
    <location>
        <begin position="21"/>
        <end position="148"/>
    </location>
</feature>